<proteinExistence type="inferred from homology"/>
<evidence type="ECO:0000256" key="2">
    <source>
        <dbReference type="ARBA" id="ARBA00022670"/>
    </source>
</evidence>
<dbReference type="Proteomes" id="UP001151234">
    <property type="component" value="Unassembled WGS sequence"/>
</dbReference>
<feature type="domain" description="Peptidase S49" evidence="6">
    <location>
        <begin position="108"/>
        <end position="249"/>
    </location>
</feature>
<dbReference type="PANTHER" id="PTHR42987">
    <property type="entry name" value="PEPTIDASE S49"/>
    <property type="match status" value="1"/>
</dbReference>
<evidence type="ECO:0000256" key="3">
    <source>
        <dbReference type="ARBA" id="ARBA00022801"/>
    </source>
</evidence>
<name>A0A9X3ZJ87_9HYPH</name>
<keyword evidence="4" id="KW-0720">Serine protease</keyword>
<evidence type="ECO:0000313" key="8">
    <source>
        <dbReference type="Proteomes" id="UP001151234"/>
    </source>
</evidence>
<dbReference type="InterPro" id="IPR002142">
    <property type="entry name" value="Peptidase_S49"/>
</dbReference>
<accession>A0A9X3ZJ87</accession>
<sequence length="322" mass="35039">MDHSGIADRRRLRRKLTFWRIFAFVAVIAGITALVMTGSTSDPIGGKSADHVARITVSGMILDDNELLERFETVRKSERAKALIIRLESPGGSSFGGEAMYRAVRAIAREKPVVAEVRTLAASAAYMVACGSDHIVAGDTSIVGSIGVLFQYAQVGDLLEKVGVSIDEIKSTPLKAEPSPFHEASEEARAMIRSMVNDSYNWFVDIVADCRGLTRAQALKLADGSVFTGRQAANNGLVDVIGGEAEIRSYLSDKGVSDSLKIVEWERRKSRGELLFGSALVRLLAVLQGDAIPFADRFQDLIDRKLFLDGLVSVWQFGSTEQ</sequence>
<dbReference type="Gene3D" id="3.90.226.10">
    <property type="entry name" value="2-enoyl-CoA Hydratase, Chain A, domain 1"/>
    <property type="match status" value="1"/>
</dbReference>
<evidence type="ECO:0000259" key="6">
    <source>
        <dbReference type="Pfam" id="PF01343"/>
    </source>
</evidence>
<evidence type="ECO:0000313" key="7">
    <source>
        <dbReference type="EMBL" id="MDA5400583.1"/>
    </source>
</evidence>
<comment type="caution">
    <text evidence="7">The sequence shown here is derived from an EMBL/GenBank/DDBJ whole genome shotgun (WGS) entry which is preliminary data.</text>
</comment>
<comment type="similarity">
    <text evidence="1">Belongs to the peptidase S49 family.</text>
</comment>
<dbReference type="RefSeq" id="WP_267992255.1">
    <property type="nucleotide sequence ID" value="NZ_JAPJZI010000001.1"/>
</dbReference>
<keyword evidence="5" id="KW-0812">Transmembrane</keyword>
<feature type="transmembrane region" description="Helical" evidence="5">
    <location>
        <begin position="21"/>
        <end position="39"/>
    </location>
</feature>
<dbReference type="NCBIfam" id="TIGR00706">
    <property type="entry name" value="SppA_dom"/>
    <property type="match status" value="1"/>
</dbReference>
<dbReference type="EMBL" id="JAPJZI010000001">
    <property type="protein sequence ID" value="MDA5400583.1"/>
    <property type="molecule type" value="Genomic_DNA"/>
</dbReference>
<dbReference type="AlphaFoldDB" id="A0A9X3ZJ87"/>
<keyword evidence="5" id="KW-1133">Transmembrane helix</keyword>
<keyword evidence="8" id="KW-1185">Reference proteome</keyword>
<dbReference type="CDD" id="cd07023">
    <property type="entry name" value="S49_Sppa_N_C"/>
    <property type="match status" value="1"/>
</dbReference>
<keyword evidence="3" id="KW-0378">Hydrolase</keyword>
<dbReference type="PANTHER" id="PTHR42987:SF6">
    <property type="entry name" value="PROTEINASE IV"/>
    <property type="match status" value="1"/>
</dbReference>
<dbReference type="InterPro" id="IPR029045">
    <property type="entry name" value="ClpP/crotonase-like_dom_sf"/>
</dbReference>
<reference evidence="7" key="1">
    <citation type="submission" date="2022-11" db="EMBL/GenBank/DDBJ databases">
        <title>Draft genome sequence of Hoeflea poritis E7-10 and Hoeflea prorocentri PM5-8, separated from scleractinian coral Porites lutea and marine dinoflagellate.</title>
        <authorList>
            <person name="Zhang G."/>
            <person name="Wei Q."/>
            <person name="Cai L."/>
        </authorList>
    </citation>
    <scope>NUCLEOTIDE SEQUENCE</scope>
    <source>
        <strain evidence="7">PM5-8</strain>
    </source>
</reference>
<dbReference type="GO" id="GO:0006508">
    <property type="term" value="P:proteolysis"/>
    <property type="evidence" value="ECO:0007669"/>
    <property type="project" value="UniProtKB-KW"/>
</dbReference>
<dbReference type="InterPro" id="IPR004635">
    <property type="entry name" value="Pept_S49_SppA"/>
</dbReference>
<dbReference type="GO" id="GO:0008236">
    <property type="term" value="F:serine-type peptidase activity"/>
    <property type="evidence" value="ECO:0007669"/>
    <property type="project" value="UniProtKB-KW"/>
</dbReference>
<keyword evidence="2" id="KW-0645">Protease</keyword>
<organism evidence="7 8">
    <name type="scientific">Hoeflea prorocentri</name>
    <dbReference type="NCBI Taxonomy" id="1922333"/>
    <lineage>
        <taxon>Bacteria</taxon>
        <taxon>Pseudomonadati</taxon>
        <taxon>Pseudomonadota</taxon>
        <taxon>Alphaproteobacteria</taxon>
        <taxon>Hyphomicrobiales</taxon>
        <taxon>Rhizobiaceae</taxon>
        <taxon>Hoeflea</taxon>
    </lineage>
</organism>
<dbReference type="Pfam" id="PF01343">
    <property type="entry name" value="Peptidase_S49"/>
    <property type="match status" value="1"/>
</dbReference>
<evidence type="ECO:0000256" key="1">
    <source>
        <dbReference type="ARBA" id="ARBA00008683"/>
    </source>
</evidence>
<gene>
    <name evidence="7" type="primary">sppA</name>
    <name evidence="7" type="ORF">OQ273_18560</name>
</gene>
<dbReference type="InterPro" id="IPR047272">
    <property type="entry name" value="S49_SppA_C"/>
</dbReference>
<evidence type="ECO:0000256" key="5">
    <source>
        <dbReference type="SAM" id="Phobius"/>
    </source>
</evidence>
<protein>
    <submittedName>
        <fullName evidence="7">Signal peptide peptidase SppA</fullName>
    </submittedName>
</protein>
<dbReference type="SUPFAM" id="SSF52096">
    <property type="entry name" value="ClpP/crotonase"/>
    <property type="match status" value="1"/>
</dbReference>
<keyword evidence="5" id="KW-0472">Membrane</keyword>
<evidence type="ECO:0000256" key="4">
    <source>
        <dbReference type="ARBA" id="ARBA00022825"/>
    </source>
</evidence>
<dbReference type="Gene3D" id="6.20.330.10">
    <property type="match status" value="1"/>
</dbReference>